<evidence type="ECO:0000256" key="4">
    <source>
        <dbReference type="ARBA" id="ARBA00023136"/>
    </source>
</evidence>
<dbReference type="GO" id="GO:0016020">
    <property type="term" value="C:membrane"/>
    <property type="evidence" value="ECO:0007669"/>
    <property type="project" value="UniProtKB-SubCell"/>
</dbReference>
<keyword evidence="3 5" id="KW-1133">Transmembrane helix</keyword>
<dbReference type="Proteomes" id="UP000318017">
    <property type="component" value="Chromosome"/>
</dbReference>
<evidence type="ECO:0000313" key="8">
    <source>
        <dbReference type="Proteomes" id="UP000318017"/>
    </source>
</evidence>
<feature type="transmembrane region" description="Helical" evidence="5">
    <location>
        <begin position="45"/>
        <end position="65"/>
    </location>
</feature>
<evidence type="ECO:0000313" key="7">
    <source>
        <dbReference type="EMBL" id="QDV22719.1"/>
    </source>
</evidence>
<evidence type="ECO:0000256" key="1">
    <source>
        <dbReference type="ARBA" id="ARBA00004141"/>
    </source>
</evidence>
<dbReference type="PANTHER" id="PTHR22911">
    <property type="entry name" value="ACYL-MALONYL CONDENSING ENZYME-RELATED"/>
    <property type="match status" value="1"/>
</dbReference>
<dbReference type="OrthoDB" id="276016at2"/>
<accession>A0A518G2F0</accession>
<protein>
    <submittedName>
        <fullName evidence="7">EamA-like transporter family protein</fullName>
    </submittedName>
</protein>
<feature type="transmembrane region" description="Helical" evidence="5">
    <location>
        <begin position="289"/>
        <end position="307"/>
    </location>
</feature>
<dbReference type="InterPro" id="IPR037185">
    <property type="entry name" value="EmrE-like"/>
</dbReference>
<feature type="domain" description="EamA" evidence="6">
    <location>
        <begin position="14"/>
        <end position="150"/>
    </location>
</feature>
<feature type="transmembrane region" description="Helical" evidence="5">
    <location>
        <begin position="101"/>
        <end position="123"/>
    </location>
</feature>
<evidence type="ECO:0000256" key="2">
    <source>
        <dbReference type="ARBA" id="ARBA00022692"/>
    </source>
</evidence>
<name>A0A518G2F0_9BACT</name>
<feature type="transmembrane region" description="Helical" evidence="5">
    <location>
        <begin position="135"/>
        <end position="153"/>
    </location>
</feature>
<keyword evidence="4 5" id="KW-0472">Membrane</keyword>
<feature type="transmembrane region" description="Helical" evidence="5">
    <location>
        <begin position="77"/>
        <end position="95"/>
    </location>
</feature>
<dbReference type="KEGG" id="ahel:Q31a_10050"/>
<evidence type="ECO:0000256" key="3">
    <source>
        <dbReference type="ARBA" id="ARBA00022989"/>
    </source>
</evidence>
<organism evidence="7 8">
    <name type="scientific">Aureliella helgolandensis</name>
    <dbReference type="NCBI Taxonomy" id="2527968"/>
    <lineage>
        <taxon>Bacteria</taxon>
        <taxon>Pseudomonadati</taxon>
        <taxon>Planctomycetota</taxon>
        <taxon>Planctomycetia</taxon>
        <taxon>Pirellulales</taxon>
        <taxon>Pirellulaceae</taxon>
        <taxon>Aureliella</taxon>
    </lineage>
</organism>
<feature type="transmembrane region" description="Helical" evidence="5">
    <location>
        <begin position="260"/>
        <end position="283"/>
    </location>
</feature>
<comment type="subcellular location">
    <subcellularLocation>
        <location evidence="1">Membrane</location>
        <topology evidence="1">Multi-pass membrane protein</topology>
    </subcellularLocation>
</comment>
<dbReference type="Pfam" id="PF00892">
    <property type="entry name" value="EamA"/>
    <property type="match status" value="2"/>
</dbReference>
<feature type="transmembrane region" description="Helical" evidence="5">
    <location>
        <begin position="165"/>
        <end position="185"/>
    </location>
</feature>
<dbReference type="RefSeq" id="WP_145074694.1">
    <property type="nucleotide sequence ID" value="NZ_CP036298.1"/>
</dbReference>
<dbReference type="EMBL" id="CP036298">
    <property type="protein sequence ID" value="QDV22719.1"/>
    <property type="molecule type" value="Genomic_DNA"/>
</dbReference>
<gene>
    <name evidence="7" type="ORF">Q31a_10050</name>
</gene>
<evidence type="ECO:0000256" key="5">
    <source>
        <dbReference type="SAM" id="Phobius"/>
    </source>
</evidence>
<feature type="transmembrane region" description="Helical" evidence="5">
    <location>
        <begin position="226"/>
        <end position="253"/>
    </location>
</feature>
<keyword evidence="8" id="KW-1185">Reference proteome</keyword>
<reference evidence="7 8" key="1">
    <citation type="submission" date="2019-02" db="EMBL/GenBank/DDBJ databases">
        <title>Deep-cultivation of Planctomycetes and their phenomic and genomic characterization uncovers novel biology.</title>
        <authorList>
            <person name="Wiegand S."/>
            <person name="Jogler M."/>
            <person name="Boedeker C."/>
            <person name="Pinto D."/>
            <person name="Vollmers J."/>
            <person name="Rivas-Marin E."/>
            <person name="Kohn T."/>
            <person name="Peeters S.H."/>
            <person name="Heuer A."/>
            <person name="Rast P."/>
            <person name="Oberbeckmann S."/>
            <person name="Bunk B."/>
            <person name="Jeske O."/>
            <person name="Meyerdierks A."/>
            <person name="Storesund J.E."/>
            <person name="Kallscheuer N."/>
            <person name="Luecker S."/>
            <person name="Lage O.M."/>
            <person name="Pohl T."/>
            <person name="Merkel B.J."/>
            <person name="Hornburger P."/>
            <person name="Mueller R.-W."/>
            <person name="Bruemmer F."/>
            <person name="Labrenz M."/>
            <person name="Spormann A.M."/>
            <person name="Op den Camp H."/>
            <person name="Overmann J."/>
            <person name="Amann R."/>
            <person name="Jetten M.S.M."/>
            <person name="Mascher T."/>
            <person name="Medema M.H."/>
            <person name="Devos D.P."/>
            <person name="Kaster A.-K."/>
            <person name="Ovreas L."/>
            <person name="Rohde M."/>
            <person name="Galperin M.Y."/>
            <person name="Jogler C."/>
        </authorList>
    </citation>
    <scope>NUCLEOTIDE SEQUENCE [LARGE SCALE GENOMIC DNA]</scope>
    <source>
        <strain evidence="7 8">Q31a</strain>
    </source>
</reference>
<proteinExistence type="predicted"/>
<feature type="transmembrane region" description="Helical" evidence="5">
    <location>
        <begin position="197"/>
        <end position="220"/>
    </location>
</feature>
<evidence type="ECO:0000259" key="6">
    <source>
        <dbReference type="Pfam" id="PF00892"/>
    </source>
</evidence>
<sequence>MSESSSTLAKVSRLGLACGVCAAVLYTAANICLRQVVHVDPVWVSAIKAIPTFLMVAPLVFLRYWRGQVLWSTRSDILWLIVTGFCAQIFGNVAFQWSLSILGLAISVPMILGAMLVGGALIGRVVLGEPVRPRTLLAVVLLIVAAVILTRGAQSSVSNQPDVQVWQIVLAVCGNMAAGIAYAFLGTMMRRSMQAGMPMISTLFVLSVVGTGLLGTWALFTVGVPGMLATAGVDFAIMFAGGAFNALAFLLLAKALQQLPVLYVQLLNATQAGMAAIAGWLIFGEQLSPMVQLGLALTAAGLIIAGTRSTRPKLMRPAAKRLKP</sequence>
<keyword evidence="2 5" id="KW-0812">Transmembrane</keyword>
<dbReference type="Gene3D" id="1.10.3730.20">
    <property type="match status" value="1"/>
</dbReference>
<feature type="domain" description="EamA" evidence="6">
    <location>
        <begin position="172"/>
        <end position="305"/>
    </location>
</feature>
<dbReference type="SUPFAM" id="SSF103481">
    <property type="entry name" value="Multidrug resistance efflux transporter EmrE"/>
    <property type="match status" value="2"/>
</dbReference>
<dbReference type="AlphaFoldDB" id="A0A518G2F0"/>
<dbReference type="PANTHER" id="PTHR22911:SF6">
    <property type="entry name" value="SOLUTE CARRIER FAMILY 35 MEMBER G1"/>
    <property type="match status" value="1"/>
</dbReference>
<dbReference type="InterPro" id="IPR000620">
    <property type="entry name" value="EamA_dom"/>
</dbReference>